<evidence type="ECO:0000313" key="1">
    <source>
        <dbReference type="EMBL" id="ELS59947.1"/>
    </source>
</evidence>
<dbReference type="AlphaFoldDB" id="A0A9W5LFW3"/>
<evidence type="ECO:0000313" key="2">
    <source>
        <dbReference type="Proteomes" id="UP000011182"/>
    </source>
</evidence>
<organism evidence="1 2">
    <name type="scientific">Bacillus inaquosorum KCTC 13429</name>
    <dbReference type="NCBI Taxonomy" id="1236548"/>
    <lineage>
        <taxon>Bacteria</taxon>
        <taxon>Bacillati</taxon>
        <taxon>Bacillota</taxon>
        <taxon>Bacilli</taxon>
        <taxon>Bacillales</taxon>
        <taxon>Bacillaceae</taxon>
        <taxon>Bacillus</taxon>
    </lineage>
</organism>
<dbReference type="Proteomes" id="UP000011182">
    <property type="component" value="Unassembled WGS sequence"/>
</dbReference>
<gene>
    <name evidence="1" type="ORF">BSI_34630</name>
</gene>
<protein>
    <submittedName>
        <fullName evidence="1">Uncharacterized protein</fullName>
    </submittedName>
</protein>
<name>A0A9W5LFW3_9BACI</name>
<reference evidence="1 2" key="1">
    <citation type="journal article" date="2014" name="Syst. Appl. Microbiol.">
        <title>Genomic insights into the taxonomic status of the three subspecies of Bacillus subtilis.</title>
        <authorList>
            <person name="Yi H."/>
            <person name="Chun J."/>
            <person name="Cha C.J."/>
        </authorList>
    </citation>
    <scope>NUCLEOTIDE SEQUENCE [LARGE SCALE GENOMIC DNA]</scope>
    <source>
        <strain evidence="1 2">KCTC 13429</strain>
    </source>
</reference>
<comment type="caution">
    <text evidence="1">The sequence shown here is derived from an EMBL/GenBank/DDBJ whole genome shotgun (WGS) entry which is preliminary data.</text>
</comment>
<sequence>MIKAITCLNTILRNLPGFSAKEKPFCTLEQKGLYKNAFLSSFKAERFV</sequence>
<keyword evidence="2" id="KW-1185">Reference proteome</keyword>
<dbReference type="EMBL" id="AMXN01000007">
    <property type="protein sequence ID" value="ELS59947.1"/>
    <property type="molecule type" value="Genomic_DNA"/>
</dbReference>
<accession>A0A9W5LFW3</accession>
<proteinExistence type="predicted"/>